<feature type="compositionally biased region" description="Basic and acidic residues" evidence="1">
    <location>
        <begin position="1"/>
        <end position="11"/>
    </location>
</feature>
<evidence type="ECO:0000313" key="2">
    <source>
        <dbReference type="EMBL" id="PUU81763.1"/>
    </source>
</evidence>
<dbReference type="AlphaFoldDB" id="A0A2T7A203"/>
<reference evidence="2 3" key="1">
    <citation type="submission" date="2017-04" db="EMBL/GenBank/DDBJ databases">
        <title>Draft genome sequence of Tuber borchii Vittad., a whitish edible truffle.</title>
        <authorList>
            <consortium name="DOE Joint Genome Institute"/>
            <person name="Murat C."/>
            <person name="Kuo A."/>
            <person name="Barry K.W."/>
            <person name="Clum A."/>
            <person name="Dockter R.B."/>
            <person name="Fauchery L."/>
            <person name="Iotti M."/>
            <person name="Kohler A."/>
            <person name="Labutti K."/>
            <person name="Lindquist E.A."/>
            <person name="Lipzen A."/>
            <person name="Ohm R.A."/>
            <person name="Wang M."/>
            <person name="Grigoriev I.V."/>
            <person name="Zambonelli A."/>
            <person name="Martin F.M."/>
        </authorList>
    </citation>
    <scope>NUCLEOTIDE SEQUENCE [LARGE SCALE GENOMIC DNA]</scope>
    <source>
        <strain evidence="2 3">Tbo3840</strain>
    </source>
</reference>
<feature type="compositionally biased region" description="Polar residues" evidence="1">
    <location>
        <begin position="12"/>
        <end position="24"/>
    </location>
</feature>
<dbReference type="EMBL" id="NESQ01000040">
    <property type="protein sequence ID" value="PUU81763.1"/>
    <property type="molecule type" value="Genomic_DNA"/>
</dbReference>
<name>A0A2T7A203_TUBBO</name>
<evidence type="ECO:0000313" key="3">
    <source>
        <dbReference type="Proteomes" id="UP000244722"/>
    </source>
</evidence>
<protein>
    <submittedName>
        <fullName evidence="2">Uncharacterized protein</fullName>
    </submittedName>
</protein>
<proteinExistence type="predicted"/>
<feature type="region of interest" description="Disordered" evidence="1">
    <location>
        <begin position="1"/>
        <end position="59"/>
    </location>
</feature>
<keyword evidence="3" id="KW-1185">Reference proteome</keyword>
<evidence type="ECO:0000256" key="1">
    <source>
        <dbReference type="SAM" id="MobiDB-lite"/>
    </source>
</evidence>
<organism evidence="2 3">
    <name type="scientific">Tuber borchii</name>
    <name type="common">White truffle</name>
    <dbReference type="NCBI Taxonomy" id="42251"/>
    <lineage>
        <taxon>Eukaryota</taxon>
        <taxon>Fungi</taxon>
        <taxon>Dikarya</taxon>
        <taxon>Ascomycota</taxon>
        <taxon>Pezizomycotina</taxon>
        <taxon>Pezizomycetes</taxon>
        <taxon>Pezizales</taxon>
        <taxon>Tuberaceae</taxon>
        <taxon>Tuber</taxon>
    </lineage>
</organism>
<gene>
    <name evidence="2" type="ORF">B9Z19DRAFT_1062393</name>
</gene>
<sequence>MSSPPRIDHTQNHSLHVTPQIPSSTPNPTTPNNCDRKELSSTEPDTLEESLSEIPLLDQQPSLIPTPQEWKRRRANEAASTLLNLPDDTPLAQSIGWPSRNPNRVPGWWAHLSQYQALDPRLSEE</sequence>
<dbReference type="Proteomes" id="UP000244722">
    <property type="component" value="Unassembled WGS sequence"/>
</dbReference>
<accession>A0A2T7A203</accession>
<comment type="caution">
    <text evidence="2">The sequence shown here is derived from an EMBL/GenBank/DDBJ whole genome shotgun (WGS) entry which is preliminary data.</text>
</comment>